<protein>
    <submittedName>
        <fullName evidence="4">Prolyl oligopeptidase family serine peptidase</fullName>
    </submittedName>
</protein>
<dbReference type="Pfam" id="PF00326">
    <property type="entry name" value="Peptidase_S9"/>
    <property type="match status" value="1"/>
</dbReference>
<dbReference type="InterPro" id="IPR050278">
    <property type="entry name" value="Serine_Prot_S9B/DPPIV"/>
</dbReference>
<dbReference type="InterPro" id="IPR002469">
    <property type="entry name" value="Peptidase_S9B_N"/>
</dbReference>
<feature type="domain" description="Peptidase S9 prolyl oligopeptidase catalytic" evidence="2">
    <location>
        <begin position="570"/>
        <end position="773"/>
    </location>
</feature>
<comment type="caution">
    <text evidence="4">The sequence shown here is derived from an EMBL/GenBank/DDBJ whole genome shotgun (WGS) entry which is preliminary data.</text>
</comment>
<dbReference type="PANTHER" id="PTHR11731">
    <property type="entry name" value="PROTEASE FAMILY S9B,C DIPEPTIDYL-PEPTIDASE IV-RELATED"/>
    <property type="match status" value="1"/>
</dbReference>
<dbReference type="Gene3D" id="2.140.10.30">
    <property type="entry name" value="Dipeptidylpeptidase IV, N-terminal domain"/>
    <property type="match status" value="2"/>
</dbReference>
<gene>
    <name evidence="4" type="ORF">ACFP2T_01400</name>
</gene>
<evidence type="ECO:0000313" key="4">
    <source>
        <dbReference type="EMBL" id="MFC6014853.1"/>
    </source>
</evidence>
<dbReference type="Pfam" id="PF00930">
    <property type="entry name" value="DPPIV_N"/>
    <property type="match status" value="1"/>
</dbReference>
<dbReference type="InterPro" id="IPR001375">
    <property type="entry name" value="Peptidase_S9_cat"/>
</dbReference>
<evidence type="ECO:0000259" key="3">
    <source>
        <dbReference type="Pfam" id="PF00930"/>
    </source>
</evidence>
<dbReference type="Gene3D" id="3.40.50.1820">
    <property type="entry name" value="alpha/beta hydrolase"/>
    <property type="match status" value="1"/>
</dbReference>
<keyword evidence="5" id="KW-1185">Reference proteome</keyword>
<evidence type="ECO:0000256" key="1">
    <source>
        <dbReference type="SAM" id="MobiDB-lite"/>
    </source>
</evidence>
<organism evidence="4 5">
    <name type="scientific">Plantactinospora solaniradicis</name>
    <dbReference type="NCBI Taxonomy" id="1723736"/>
    <lineage>
        <taxon>Bacteria</taxon>
        <taxon>Bacillati</taxon>
        <taxon>Actinomycetota</taxon>
        <taxon>Actinomycetes</taxon>
        <taxon>Micromonosporales</taxon>
        <taxon>Micromonosporaceae</taxon>
        <taxon>Plantactinospora</taxon>
    </lineage>
</organism>
<proteinExistence type="predicted"/>
<reference evidence="5" key="1">
    <citation type="journal article" date="2019" name="Int. J. Syst. Evol. Microbiol.">
        <title>The Global Catalogue of Microorganisms (GCM) 10K type strain sequencing project: providing services to taxonomists for standard genome sequencing and annotation.</title>
        <authorList>
            <consortium name="The Broad Institute Genomics Platform"/>
            <consortium name="The Broad Institute Genome Sequencing Center for Infectious Disease"/>
            <person name="Wu L."/>
            <person name="Ma J."/>
        </authorList>
    </citation>
    <scope>NUCLEOTIDE SEQUENCE [LARGE SCALE GENOMIC DNA]</scope>
    <source>
        <strain evidence="5">ZS-35-S2</strain>
    </source>
</reference>
<feature type="region of interest" description="Disordered" evidence="1">
    <location>
        <begin position="60"/>
        <end position="119"/>
    </location>
</feature>
<dbReference type="RefSeq" id="WP_377416377.1">
    <property type="nucleotide sequence ID" value="NZ_JBHSPR010000001.1"/>
</dbReference>
<dbReference type="Proteomes" id="UP001596203">
    <property type="component" value="Unassembled WGS sequence"/>
</dbReference>
<dbReference type="SUPFAM" id="SSF82171">
    <property type="entry name" value="DPP6 N-terminal domain-like"/>
    <property type="match status" value="1"/>
</dbReference>
<dbReference type="PANTHER" id="PTHR11731:SF193">
    <property type="entry name" value="DIPEPTIDYL PEPTIDASE 9"/>
    <property type="match status" value="1"/>
</dbReference>
<sequence>MDYPELAARTRRFSRGAPRAVTVANDGSRVLFLRSGGPTDPVDALWQFDVASGTERLVADPAGLLGTDGPDSTTDGDTDPIPTGDMGPAALQGDPGPLAGLPHGPGTVDPTAAAPHSTEQALRERLRLSASGIAQYATDPAARVAVFTVSGRLFRADLINGDVVEVAVTGPVVDPRPDPTGQRLAYVTDASHAPEPSGNGGTSGGADAAGAGRIGQLRVVEHDGTDTLLAGEDAGVTWGLAEFIAAEEFDRFRGYWWAPDGRSILAARVDESRLPRWHLHDPGDPASPPRSVAYPRAGGPNAEVSLHLLDLDGGWVDVHWDRETYPYLVSVEWAETGPLITVLRRLQQHGLVLAVDPRTGETQVHAELADPRWVDPVAGTPRHLPDGRVLVGGELAHDGYDARCLFADGTLLTPPSLYVRRVVGWLPNRNGSPDLLVEGSNGEPSQQHLFRIRTAIGAGGIDARRLTADPGWHSAVVGGDVLAVQARSLDQAGGQWTVWQGDREVGVLRSSAATPPYAPRPALERVTDRRLPAAVVYPGNHVAGRRLPVLLDVYGGPGHQEVVAARSVWLERQWWADSGFAVVTIDNRGTPGVAPSFEKVIHRRLADVILADQADALTALAGKHPDLDLGRVAIRGWSFGGWLAALAVLRRPDLFRCAIAGAPVTDWTLYDTAYTERYLGMPSDSPEVYAHHSLLELAREPVRAPDEARPILLVHGLADDNVVAAHTLRLSAALLATGRPHSVIPLTGATHMAAGGAAERLLALELDFLRRHL</sequence>
<evidence type="ECO:0000259" key="2">
    <source>
        <dbReference type="Pfam" id="PF00326"/>
    </source>
</evidence>
<feature type="compositionally biased region" description="Low complexity" evidence="1">
    <location>
        <begin position="67"/>
        <end position="106"/>
    </location>
</feature>
<feature type="region of interest" description="Disordered" evidence="1">
    <location>
        <begin position="190"/>
        <end position="209"/>
    </location>
</feature>
<feature type="domain" description="Dipeptidylpeptidase IV N-terminal" evidence="3">
    <location>
        <begin position="232"/>
        <end position="475"/>
    </location>
</feature>
<name>A0ABW1K2D0_9ACTN</name>
<evidence type="ECO:0000313" key="5">
    <source>
        <dbReference type="Proteomes" id="UP001596203"/>
    </source>
</evidence>
<dbReference type="EMBL" id="JBHSPR010000001">
    <property type="protein sequence ID" value="MFC6014853.1"/>
    <property type="molecule type" value="Genomic_DNA"/>
</dbReference>
<accession>A0ABW1K2D0</accession>
<dbReference type="InterPro" id="IPR029058">
    <property type="entry name" value="AB_hydrolase_fold"/>
</dbReference>
<dbReference type="SUPFAM" id="SSF53474">
    <property type="entry name" value="alpha/beta-Hydrolases"/>
    <property type="match status" value="1"/>
</dbReference>